<organism evidence="4 5">
    <name type="scientific">Miscanthus lutarioriparius</name>
    <dbReference type="NCBI Taxonomy" id="422564"/>
    <lineage>
        <taxon>Eukaryota</taxon>
        <taxon>Viridiplantae</taxon>
        <taxon>Streptophyta</taxon>
        <taxon>Embryophyta</taxon>
        <taxon>Tracheophyta</taxon>
        <taxon>Spermatophyta</taxon>
        <taxon>Magnoliopsida</taxon>
        <taxon>Liliopsida</taxon>
        <taxon>Poales</taxon>
        <taxon>Poaceae</taxon>
        <taxon>PACMAD clade</taxon>
        <taxon>Panicoideae</taxon>
        <taxon>Andropogonodae</taxon>
        <taxon>Andropogoneae</taxon>
        <taxon>Saccharinae</taxon>
        <taxon>Miscanthus</taxon>
    </lineage>
</organism>
<sequence length="149" mass="17076">MSSKKNNKEKMMRRKEEKKEEPETPRYCDHAKECREDQNPDYEPTELGSFDAVVYYVLCNLCNSCIAMINVKSFLFCLVLILVLFVATSCFFNSELYVVLLELLFLYGLGVASESVKFGANQHVLGIDVGLLRQIKLSTWRAYASLCHL</sequence>
<dbReference type="Pfam" id="PF07808">
    <property type="entry name" value="RED_N"/>
    <property type="match status" value="1"/>
</dbReference>
<keyword evidence="5" id="KW-1185">Reference proteome</keyword>
<keyword evidence="2" id="KW-0812">Transmembrane</keyword>
<keyword evidence="2" id="KW-1133">Transmembrane helix</keyword>
<accession>A0A811RG76</accession>
<evidence type="ECO:0000313" key="4">
    <source>
        <dbReference type="EMBL" id="CAD6268897.1"/>
    </source>
</evidence>
<proteinExistence type="predicted"/>
<dbReference type="InterPro" id="IPR012916">
    <property type="entry name" value="RED_N"/>
</dbReference>
<reference evidence="4" key="1">
    <citation type="submission" date="2020-10" db="EMBL/GenBank/DDBJ databases">
        <authorList>
            <person name="Han B."/>
            <person name="Lu T."/>
            <person name="Zhao Q."/>
            <person name="Huang X."/>
            <person name="Zhao Y."/>
        </authorList>
    </citation>
    <scope>NUCLEOTIDE SEQUENCE</scope>
</reference>
<dbReference type="AlphaFoldDB" id="A0A811RG76"/>
<name>A0A811RG76_9POAL</name>
<feature type="transmembrane region" description="Helical" evidence="2">
    <location>
        <begin position="74"/>
        <end position="94"/>
    </location>
</feature>
<gene>
    <name evidence="4" type="ORF">NCGR_LOCUS52202</name>
</gene>
<keyword evidence="2" id="KW-0472">Membrane</keyword>
<dbReference type="EMBL" id="CAJGYO010000014">
    <property type="protein sequence ID" value="CAD6268897.1"/>
    <property type="molecule type" value="Genomic_DNA"/>
</dbReference>
<protein>
    <recommendedName>
        <fullName evidence="3">RED-like N-terminal domain-containing protein</fullName>
    </recommendedName>
</protein>
<dbReference type="Proteomes" id="UP000604825">
    <property type="component" value="Unassembled WGS sequence"/>
</dbReference>
<feature type="domain" description="RED-like N-terminal" evidence="3">
    <location>
        <begin position="4"/>
        <end position="53"/>
    </location>
</feature>
<evidence type="ECO:0000256" key="2">
    <source>
        <dbReference type="SAM" id="Phobius"/>
    </source>
</evidence>
<evidence type="ECO:0000313" key="5">
    <source>
        <dbReference type="Proteomes" id="UP000604825"/>
    </source>
</evidence>
<dbReference type="OrthoDB" id="3366823at2759"/>
<comment type="caution">
    <text evidence="4">The sequence shown here is derived from an EMBL/GenBank/DDBJ whole genome shotgun (WGS) entry which is preliminary data.</text>
</comment>
<evidence type="ECO:0000259" key="3">
    <source>
        <dbReference type="Pfam" id="PF07808"/>
    </source>
</evidence>
<feature type="region of interest" description="Disordered" evidence="1">
    <location>
        <begin position="1"/>
        <end position="31"/>
    </location>
</feature>
<evidence type="ECO:0000256" key="1">
    <source>
        <dbReference type="SAM" id="MobiDB-lite"/>
    </source>
</evidence>